<dbReference type="InterPro" id="IPR045174">
    <property type="entry name" value="Dof"/>
</dbReference>
<evidence type="ECO:0000256" key="1">
    <source>
        <dbReference type="ARBA" id="ARBA00022723"/>
    </source>
</evidence>
<dbReference type="EMBL" id="AMZH03002120">
    <property type="protein sequence ID" value="RRT76710.1"/>
    <property type="molecule type" value="Genomic_DNA"/>
</dbReference>
<gene>
    <name evidence="12" type="ORF">B296_00014124</name>
</gene>
<evidence type="ECO:0000256" key="3">
    <source>
        <dbReference type="ARBA" id="ARBA00022833"/>
    </source>
</evidence>
<evidence type="ECO:0000313" key="12">
    <source>
        <dbReference type="EMBL" id="RRT76710.1"/>
    </source>
</evidence>
<dbReference type="Pfam" id="PF02701">
    <property type="entry name" value="Zn_ribbon_Dof"/>
    <property type="match status" value="1"/>
</dbReference>
<evidence type="ECO:0000259" key="11">
    <source>
        <dbReference type="PROSITE" id="PS50884"/>
    </source>
</evidence>
<evidence type="ECO:0000256" key="2">
    <source>
        <dbReference type="ARBA" id="ARBA00022771"/>
    </source>
</evidence>
<evidence type="ECO:0000313" key="13">
    <source>
        <dbReference type="Proteomes" id="UP000287651"/>
    </source>
</evidence>
<dbReference type="InterPro" id="IPR003851">
    <property type="entry name" value="Znf_Dof"/>
</dbReference>
<evidence type="ECO:0000256" key="5">
    <source>
        <dbReference type="ARBA" id="ARBA00023125"/>
    </source>
</evidence>
<feature type="compositionally biased region" description="Gly residues" evidence="10">
    <location>
        <begin position="50"/>
        <end position="59"/>
    </location>
</feature>
<feature type="compositionally biased region" description="Polar residues" evidence="10">
    <location>
        <begin position="170"/>
        <end position="184"/>
    </location>
</feature>
<dbReference type="PANTHER" id="PTHR31992:SF75">
    <property type="entry name" value="DOF ZINC FINGER PROTEIN"/>
    <property type="match status" value="1"/>
</dbReference>
<evidence type="ECO:0000256" key="7">
    <source>
        <dbReference type="ARBA" id="ARBA00023242"/>
    </source>
</evidence>
<accession>A0A427AKI4</accession>
<proteinExistence type="predicted"/>
<dbReference type="GO" id="GO:0003700">
    <property type="term" value="F:DNA-binding transcription factor activity"/>
    <property type="evidence" value="ECO:0007669"/>
    <property type="project" value="UniProtKB-UniRule"/>
</dbReference>
<evidence type="ECO:0000256" key="4">
    <source>
        <dbReference type="ARBA" id="ARBA00023015"/>
    </source>
</evidence>
<keyword evidence="6 9" id="KW-0804">Transcription</keyword>
<dbReference type="AlphaFoldDB" id="A0A427AKI4"/>
<organism evidence="12 13">
    <name type="scientific">Ensete ventricosum</name>
    <name type="common">Abyssinian banana</name>
    <name type="synonym">Musa ensete</name>
    <dbReference type="NCBI Taxonomy" id="4639"/>
    <lineage>
        <taxon>Eukaryota</taxon>
        <taxon>Viridiplantae</taxon>
        <taxon>Streptophyta</taxon>
        <taxon>Embryophyta</taxon>
        <taxon>Tracheophyta</taxon>
        <taxon>Spermatophyta</taxon>
        <taxon>Magnoliopsida</taxon>
        <taxon>Liliopsida</taxon>
        <taxon>Zingiberales</taxon>
        <taxon>Musaceae</taxon>
        <taxon>Ensete</taxon>
    </lineage>
</organism>
<dbReference type="GO" id="GO:0005634">
    <property type="term" value="C:nucleus"/>
    <property type="evidence" value="ECO:0007669"/>
    <property type="project" value="UniProtKB-SubCell"/>
</dbReference>
<dbReference type="PANTHER" id="PTHR31992">
    <property type="entry name" value="DOF ZINC FINGER PROTEIN DOF1.4-RELATED"/>
    <property type="match status" value="1"/>
</dbReference>
<keyword evidence="3 9" id="KW-0862">Zinc</keyword>
<dbReference type="GO" id="GO:0008270">
    <property type="term" value="F:zinc ion binding"/>
    <property type="evidence" value="ECO:0007669"/>
    <property type="project" value="UniProtKB-KW"/>
</dbReference>
<keyword evidence="4 9" id="KW-0805">Transcription regulation</keyword>
<dbReference type="GO" id="GO:0003677">
    <property type="term" value="F:DNA binding"/>
    <property type="evidence" value="ECO:0007669"/>
    <property type="project" value="UniProtKB-UniRule"/>
</dbReference>
<feature type="compositionally biased region" description="Low complexity" evidence="10">
    <location>
        <begin position="159"/>
        <end position="169"/>
    </location>
</feature>
<dbReference type="PROSITE" id="PS01361">
    <property type="entry name" value="ZF_DOF_1"/>
    <property type="match status" value="1"/>
</dbReference>
<keyword evidence="2 8" id="KW-0863">Zinc-finger</keyword>
<dbReference type="Proteomes" id="UP000287651">
    <property type="component" value="Unassembled WGS sequence"/>
</dbReference>
<feature type="domain" description="Dof-type" evidence="11">
    <location>
        <begin position="102"/>
        <end position="156"/>
    </location>
</feature>
<dbReference type="PROSITE" id="PS50884">
    <property type="entry name" value="ZF_DOF_2"/>
    <property type="match status" value="1"/>
</dbReference>
<keyword evidence="5 8" id="KW-0238">DNA-binding</keyword>
<sequence>MAGRVDFWRRLRPAKRSLSRGEGMLDKAPPAAKLAFGDEDPDQNSEAHQLGGGYGGGGSELPQLAPPPGLVGAPRGPVSSIRPGSMAAGARLAKMAQPEQVLKCPRCDSTNTKFCYFNNYSLSQPRHFCKTCRRYWTRGGALRNVPVGGGCRRKKRTKCGGSSSSSKSSVPSAGRQSGATTSGFTLQPQPQPLPTTSLHPLPDCRAPNLGSSFAGIQSSDAVDYQMSGNGSVALENSRLHHQIQQFSPFLGGMEPRPPPPPSVPSLAPIPSLYPSFIQEDSELNGRSFASPLESKVLGSGLLMQLASVKMDDNAQELTLPRPLSGGFRDELIWGGSGGGWATGFSGFNSPSNDNFM</sequence>
<evidence type="ECO:0000256" key="9">
    <source>
        <dbReference type="RuleBase" id="RU369094"/>
    </source>
</evidence>
<reference evidence="12 13" key="1">
    <citation type="journal article" date="2014" name="Agronomy (Basel)">
        <title>A Draft Genome Sequence for Ensete ventricosum, the Drought-Tolerant Tree Against Hunger.</title>
        <authorList>
            <person name="Harrison J."/>
            <person name="Moore K.A."/>
            <person name="Paszkiewicz K."/>
            <person name="Jones T."/>
            <person name="Grant M."/>
            <person name="Ambacheew D."/>
            <person name="Muzemil S."/>
            <person name="Studholme D.J."/>
        </authorList>
    </citation>
    <scope>NUCLEOTIDE SEQUENCE [LARGE SCALE GENOMIC DNA]</scope>
</reference>
<protein>
    <recommendedName>
        <fullName evidence="9">Dof zinc finger protein</fullName>
    </recommendedName>
</protein>
<keyword evidence="7 8" id="KW-0539">Nucleus</keyword>
<evidence type="ECO:0000256" key="10">
    <source>
        <dbReference type="SAM" id="MobiDB-lite"/>
    </source>
</evidence>
<evidence type="ECO:0000256" key="6">
    <source>
        <dbReference type="ARBA" id="ARBA00023163"/>
    </source>
</evidence>
<feature type="region of interest" description="Disordered" evidence="10">
    <location>
        <begin position="146"/>
        <end position="201"/>
    </location>
</feature>
<keyword evidence="1 9" id="KW-0479">Metal-binding</keyword>
<name>A0A427AKI4_ENSVE</name>
<evidence type="ECO:0000256" key="8">
    <source>
        <dbReference type="PROSITE-ProRule" id="PRU00071"/>
    </source>
</evidence>
<comment type="caution">
    <text evidence="12">The sequence shown here is derived from an EMBL/GenBank/DDBJ whole genome shotgun (WGS) entry which is preliminary data.</text>
</comment>
<feature type="region of interest" description="Disordered" evidence="10">
    <location>
        <begin position="12"/>
        <end position="83"/>
    </location>
</feature>
<comment type="function">
    <text evidence="9">Transcription factor that binds specifically to a 5'-AA[AG]G-3' consensus core sequence.</text>
</comment>
<comment type="subcellular location">
    <subcellularLocation>
        <location evidence="8 9">Nucleus</location>
    </subcellularLocation>
</comment>